<keyword evidence="2" id="KW-1185">Reference proteome</keyword>
<organism evidence="1 2">
    <name type="scientific">Zarea fungicola</name>
    <dbReference type="NCBI Taxonomy" id="93591"/>
    <lineage>
        <taxon>Eukaryota</taxon>
        <taxon>Fungi</taxon>
        <taxon>Dikarya</taxon>
        <taxon>Ascomycota</taxon>
        <taxon>Pezizomycotina</taxon>
        <taxon>Sordariomycetes</taxon>
        <taxon>Hypocreomycetidae</taxon>
        <taxon>Hypocreales</taxon>
        <taxon>Cordycipitaceae</taxon>
        <taxon>Zarea</taxon>
    </lineage>
</organism>
<sequence length="116" mass="12478">MGISTETLGSEIKARLGTAEGISYRIVRVYEPSWTGATEEIVQEALEATRLIVDSKAVVNMRVGASDARLFRASGVPSVVVGLTPYNMGAGDEYLEVGELVQVAQIHAVTAYRYLS</sequence>
<evidence type="ECO:0000313" key="1">
    <source>
        <dbReference type="EMBL" id="KAJ2959500.1"/>
    </source>
</evidence>
<accession>A0ACC1MC01</accession>
<protein>
    <submittedName>
        <fullName evidence="1">Uncharacterized protein</fullName>
    </submittedName>
</protein>
<evidence type="ECO:0000313" key="2">
    <source>
        <dbReference type="Proteomes" id="UP001143910"/>
    </source>
</evidence>
<comment type="caution">
    <text evidence="1">The sequence shown here is derived from an EMBL/GenBank/DDBJ whole genome shotgun (WGS) entry which is preliminary data.</text>
</comment>
<reference evidence="1" key="1">
    <citation type="submission" date="2022-08" db="EMBL/GenBank/DDBJ databases">
        <title>Genome Sequence of Lecanicillium fungicola.</title>
        <authorList>
            <person name="Buettner E."/>
        </authorList>
    </citation>
    <scope>NUCLEOTIDE SEQUENCE</scope>
    <source>
        <strain evidence="1">Babe33</strain>
    </source>
</reference>
<dbReference type="EMBL" id="JANJQO010003473">
    <property type="protein sequence ID" value="KAJ2959500.1"/>
    <property type="molecule type" value="Genomic_DNA"/>
</dbReference>
<proteinExistence type="predicted"/>
<name>A0ACC1MC01_9HYPO</name>
<gene>
    <name evidence="1" type="ORF">NQ176_g11113</name>
</gene>
<dbReference type="Proteomes" id="UP001143910">
    <property type="component" value="Unassembled WGS sequence"/>
</dbReference>